<gene>
    <name evidence="2" type="ORF">DS079_08445</name>
</gene>
<feature type="transmembrane region" description="Helical" evidence="1">
    <location>
        <begin position="65"/>
        <end position="91"/>
    </location>
</feature>
<evidence type="ECO:0000256" key="1">
    <source>
        <dbReference type="SAM" id="Phobius"/>
    </source>
</evidence>
<dbReference type="EMBL" id="QOCI01000006">
    <property type="protein sequence ID" value="RRR18810.1"/>
    <property type="molecule type" value="Genomic_DNA"/>
</dbReference>
<comment type="caution">
    <text evidence="2">The sequence shown here is derived from an EMBL/GenBank/DDBJ whole genome shotgun (WGS) entry which is preliminary data.</text>
</comment>
<evidence type="ECO:0000313" key="2">
    <source>
        <dbReference type="EMBL" id="RRR18810.1"/>
    </source>
</evidence>
<evidence type="ECO:0000313" key="3">
    <source>
        <dbReference type="Proteomes" id="UP000274327"/>
    </source>
</evidence>
<dbReference type="AlphaFoldDB" id="A0A3R8QVJ9"/>
<reference evidence="2 3" key="1">
    <citation type="submission" date="2018-07" db="EMBL/GenBank/DDBJ databases">
        <title>Brachybacteriurn paraconglorneratum KCTC 9916.</title>
        <authorList>
            <person name="Li Y."/>
        </authorList>
    </citation>
    <scope>NUCLEOTIDE SEQUENCE [LARGE SCALE GENOMIC DNA]</scope>
    <source>
        <strain evidence="2 3">KCTC 9916</strain>
    </source>
</reference>
<keyword evidence="3" id="KW-1185">Reference proteome</keyword>
<organism evidence="2 3">
    <name type="scientific">Brachybacterium paraconglomeratum</name>
    <dbReference type="NCBI Taxonomy" id="173362"/>
    <lineage>
        <taxon>Bacteria</taxon>
        <taxon>Bacillati</taxon>
        <taxon>Actinomycetota</taxon>
        <taxon>Actinomycetes</taxon>
        <taxon>Micrococcales</taxon>
        <taxon>Dermabacteraceae</taxon>
        <taxon>Brachybacterium</taxon>
    </lineage>
</organism>
<sequence>MIMSERAPSPQSIPTPGRRVVLAPTPPGFRRIMVGLVVALLAPFFGILIGSGIGEGDGFTSVQPMYWGFFTGGLIGAAALLVAASGVRALWRSNRTRTQQDPREQQGQEE</sequence>
<feature type="transmembrane region" description="Helical" evidence="1">
    <location>
        <begin position="32"/>
        <end position="53"/>
    </location>
</feature>
<accession>A0A3R8QVJ9</accession>
<keyword evidence="1" id="KW-0472">Membrane</keyword>
<protein>
    <recommendedName>
        <fullName evidence="4">Integral membrane protein</fullName>
    </recommendedName>
</protein>
<proteinExistence type="predicted"/>
<dbReference type="Proteomes" id="UP000274327">
    <property type="component" value="Unassembled WGS sequence"/>
</dbReference>
<keyword evidence="1" id="KW-1133">Transmembrane helix</keyword>
<keyword evidence="1" id="KW-0812">Transmembrane</keyword>
<evidence type="ECO:0008006" key="4">
    <source>
        <dbReference type="Google" id="ProtNLM"/>
    </source>
</evidence>
<name>A0A3R8QVJ9_9MICO</name>